<dbReference type="Pfam" id="PF00480">
    <property type="entry name" value="ROK"/>
    <property type="match status" value="1"/>
</dbReference>
<sequence>MTCALPSVRTPPTVPPVSAGGDDDARCLGVDIGGTTIKYAVVDPVRGTTVGPVRRVPTPAPATPAAVVAVLRGVLEKLEREPGPGGPLAGVGVGVPAIIDHGIARSAAHLDDSWIGTDARELLAAGLGREVAVLNDADAAGLAEVRFGAARGATGTVLVITLGTGIGSALFLDGELIPNSEFGHVWLDGRDVDGWAGASARMEEALDWPTYTDRLQRYLSHLERLISPDLIVLGGGISERHQEFLPHLRLRARVAPAQLRNAAGIVGAGRQAHLGALRASGLVGSH</sequence>
<dbReference type="GO" id="GO:0016301">
    <property type="term" value="F:kinase activity"/>
    <property type="evidence" value="ECO:0007669"/>
    <property type="project" value="UniProtKB-KW"/>
</dbReference>
<dbReference type="AlphaFoldDB" id="A0A0A6YAB1"/>
<evidence type="ECO:0000313" key="4">
    <source>
        <dbReference type="Proteomes" id="UP000030466"/>
    </source>
</evidence>
<evidence type="ECO:0000256" key="2">
    <source>
        <dbReference type="SAM" id="MobiDB-lite"/>
    </source>
</evidence>
<dbReference type="InterPro" id="IPR000600">
    <property type="entry name" value="ROK"/>
</dbReference>
<comment type="similarity">
    <text evidence="1">Belongs to the ROK (NagC/XylR) family.</text>
</comment>
<dbReference type="Gene3D" id="3.30.420.40">
    <property type="match status" value="2"/>
</dbReference>
<reference evidence="3 4" key="1">
    <citation type="journal article" date="2003" name="Int. J. Syst. Evol. Microbiol.">
        <title>Kocuria polaris sp. nov., an orange-pigmented psychrophilic bacterium isolated from an Antarctic cyanobacterial mat sample.</title>
        <authorList>
            <person name="Reddy G.S."/>
            <person name="Prakash J.S."/>
            <person name="Prabahar V."/>
            <person name="Matsumoto G.I."/>
            <person name="Stackebrandt E."/>
            <person name="Shivaji S."/>
        </authorList>
    </citation>
    <scope>NUCLEOTIDE SEQUENCE [LARGE SCALE GENOMIC DNA]</scope>
    <source>
        <strain evidence="3 4">CMS 76or</strain>
    </source>
</reference>
<name>A0A0A6YAB1_KOCRO</name>
<gene>
    <name evidence="3" type="ORF">GY22_16445</name>
</gene>
<protein>
    <submittedName>
        <fullName evidence="3">Polyphosphate glucokinase</fullName>
    </submittedName>
</protein>
<dbReference type="OrthoDB" id="849313at2"/>
<dbReference type="InterPro" id="IPR043129">
    <property type="entry name" value="ATPase_NBD"/>
</dbReference>
<keyword evidence="3" id="KW-0808">Transferase</keyword>
<comment type="caution">
    <text evidence="3">The sequence shown here is derived from an EMBL/GenBank/DDBJ whole genome shotgun (WGS) entry which is preliminary data.</text>
</comment>
<dbReference type="PANTHER" id="PTHR18964">
    <property type="entry name" value="ROK (REPRESSOR, ORF, KINASE) FAMILY"/>
    <property type="match status" value="1"/>
</dbReference>
<dbReference type="NCBIfam" id="NF045942">
    <property type="entry name" value="PolPhglucPhase"/>
    <property type="match status" value="1"/>
</dbReference>
<feature type="compositionally biased region" description="Low complexity" evidence="2">
    <location>
        <begin position="1"/>
        <end position="11"/>
    </location>
</feature>
<dbReference type="RefSeq" id="WP_035930328.1">
    <property type="nucleotide sequence ID" value="NZ_JSUH01000022.1"/>
</dbReference>
<keyword evidence="3" id="KW-0418">Kinase</keyword>
<accession>A0A0A6YAB1</accession>
<evidence type="ECO:0000256" key="1">
    <source>
        <dbReference type="ARBA" id="ARBA00006479"/>
    </source>
</evidence>
<evidence type="ECO:0000313" key="3">
    <source>
        <dbReference type="EMBL" id="KHD96277.1"/>
    </source>
</evidence>
<dbReference type="PANTHER" id="PTHR18964:SF146">
    <property type="entry name" value="POLYPHOSPHATE GLUCOKINASE"/>
    <property type="match status" value="1"/>
</dbReference>
<keyword evidence="4" id="KW-1185">Reference proteome</keyword>
<dbReference type="Proteomes" id="UP000030466">
    <property type="component" value="Unassembled WGS sequence"/>
</dbReference>
<dbReference type="EMBL" id="JSUH01000022">
    <property type="protein sequence ID" value="KHD96277.1"/>
    <property type="molecule type" value="Genomic_DNA"/>
</dbReference>
<proteinExistence type="inferred from homology"/>
<feature type="region of interest" description="Disordered" evidence="2">
    <location>
        <begin position="1"/>
        <end position="20"/>
    </location>
</feature>
<organism evidence="3 4">
    <name type="scientific">Kocuria rosea subsp. polaris</name>
    <dbReference type="NCBI Taxonomy" id="136273"/>
    <lineage>
        <taxon>Bacteria</taxon>
        <taxon>Bacillati</taxon>
        <taxon>Actinomycetota</taxon>
        <taxon>Actinomycetes</taxon>
        <taxon>Micrococcales</taxon>
        <taxon>Micrococcaceae</taxon>
        <taxon>Kocuria</taxon>
    </lineage>
</organism>
<dbReference type="SUPFAM" id="SSF53067">
    <property type="entry name" value="Actin-like ATPase domain"/>
    <property type="match status" value="1"/>
</dbReference>